<dbReference type="AlphaFoldDB" id="W9C566"/>
<protein>
    <submittedName>
        <fullName evidence="7">Kynurenine-oxoglutarate transaminase</fullName>
    </submittedName>
</protein>
<dbReference type="HOGENOM" id="CLU_346522_0_0_1"/>
<evidence type="ECO:0000313" key="8">
    <source>
        <dbReference type="Proteomes" id="UP000019487"/>
    </source>
</evidence>
<keyword evidence="3" id="KW-0032">Aminotransferase</keyword>
<comment type="caution">
    <text evidence="7">The sequence shown here is derived from an EMBL/GenBank/DDBJ whole genome shotgun (WGS) entry which is preliminary data.</text>
</comment>
<feature type="domain" description="Aminotransferase class I/classII large" evidence="6">
    <location>
        <begin position="36"/>
        <end position="414"/>
    </location>
</feature>
<evidence type="ECO:0000256" key="4">
    <source>
        <dbReference type="ARBA" id="ARBA00022679"/>
    </source>
</evidence>
<dbReference type="SUPFAM" id="SSF53383">
    <property type="entry name" value="PLP-dependent transferases"/>
    <property type="match status" value="1"/>
</dbReference>
<evidence type="ECO:0000313" key="7">
    <source>
        <dbReference type="EMBL" id="ESZ90059.1"/>
    </source>
</evidence>
<dbReference type="InterPro" id="IPR015424">
    <property type="entry name" value="PyrdxlP-dep_Trfase"/>
</dbReference>
<dbReference type="EMBL" id="AYSA01000706">
    <property type="protein sequence ID" value="ESZ90059.1"/>
    <property type="molecule type" value="Genomic_DNA"/>
</dbReference>
<keyword evidence="5" id="KW-0663">Pyridoxal phosphate</keyword>
<comment type="similarity">
    <text evidence="2">Belongs to the class-I pyridoxal-phosphate-dependent aminotransferase family.</text>
</comment>
<name>W9C566_SCLBF</name>
<dbReference type="InterPro" id="IPR015422">
    <property type="entry name" value="PyrdxlP-dep_Trfase_small"/>
</dbReference>
<keyword evidence="4" id="KW-0808">Transferase</keyword>
<dbReference type="Pfam" id="PF00106">
    <property type="entry name" value="adh_short"/>
    <property type="match status" value="1"/>
</dbReference>
<dbReference type="OrthoDB" id="2414662at2759"/>
<dbReference type="GO" id="GO:0005739">
    <property type="term" value="C:mitochondrion"/>
    <property type="evidence" value="ECO:0007669"/>
    <property type="project" value="TreeGrafter"/>
</dbReference>
<comment type="cofactor">
    <cofactor evidence="1">
        <name>pyridoxal 5'-phosphate</name>
        <dbReference type="ChEBI" id="CHEBI:597326"/>
    </cofactor>
</comment>
<dbReference type="Proteomes" id="UP000019487">
    <property type="component" value="Unassembled WGS sequence"/>
</dbReference>
<dbReference type="InterPro" id="IPR051326">
    <property type="entry name" value="Kynurenine-oxoglutarate_AT"/>
</dbReference>
<evidence type="ECO:0000256" key="2">
    <source>
        <dbReference type="ARBA" id="ARBA00007441"/>
    </source>
</evidence>
<dbReference type="InterPro" id="IPR004839">
    <property type="entry name" value="Aminotransferase_I/II_large"/>
</dbReference>
<dbReference type="Gene3D" id="3.40.50.720">
    <property type="entry name" value="NAD(P)-binding Rossmann-like Domain"/>
    <property type="match status" value="1"/>
</dbReference>
<dbReference type="GO" id="GO:0016212">
    <property type="term" value="F:kynurenine-oxoglutarate transaminase activity"/>
    <property type="evidence" value="ECO:0007669"/>
    <property type="project" value="TreeGrafter"/>
</dbReference>
<organism evidence="7 8">
    <name type="scientific">Sclerotinia borealis (strain F-4128)</name>
    <dbReference type="NCBI Taxonomy" id="1432307"/>
    <lineage>
        <taxon>Eukaryota</taxon>
        <taxon>Fungi</taxon>
        <taxon>Dikarya</taxon>
        <taxon>Ascomycota</taxon>
        <taxon>Pezizomycotina</taxon>
        <taxon>Leotiomycetes</taxon>
        <taxon>Helotiales</taxon>
        <taxon>Sclerotiniaceae</taxon>
        <taxon>Sclerotinia</taxon>
    </lineage>
</organism>
<dbReference type="PRINTS" id="PR00081">
    <property type="entry name" value="GDHRDH"/>
</dbReference>
<accession>W9C566</accession>
<dbReference type="STRING" id="1432307.W9C566"/>
<evidence type="ECO:0000256" key="3">
    <source>
        <dbReference type="ARBA" id="ARBA00022576"/>
    </source>
</evidence>
<dbReference type="GO" id="GO:0030170">
    <property type="term" value="F:pyridoxal phosphate binding"/>
    <property type="evidence" value="ECO:0007669"/>
    <property type="project" value="InterPro"/>
</dbReference>
<dbReference type="Pfam" id="PF00155">
    <property type="entry name" value="Aminotran_1_2"/>
    <property type="match status" value="1"/>
</dbReference>
<dbReference type="FunFam" id="3.40.640.10:FF:000024">
    <property type="entry name" value="Kynurenine--oxoglutarate transaminase 3"/>
    <property type="match status" value="1"/>
</dbReference>
<gene>
    <name evidence="7" type="ORF">SBOR_9547</name>
</gene>
<dbReference type="PANTHER" id="PTHR43807">
    <property type="entry name" value="FI04487P"/>
    <property type="match status" value="1"/>
</dbReference>
<dbReference type="InterPro" id="IPR036291">
    <property type="entry name" value="NAD(P)-bd_dom_sf"/>
</dbReference>
<dbReference type="InterPro" id="IPR002347">
    <property type="entry name" value="SDR_fam"/>
</dbReference>
<dbReference type="Gene3D" id="3.40.640.10">
    <property type="entry name" value="Type I PLP-dependent aspartate aminotransferase-like (Major domain)"/>
    <property type="match status" value="1"/>
</dbReference>
<proteinExistence type="inferred from homology"/>
<dbReference type="PANTHER" id="PTHR43807:SF20">
    <property type="entry name" value="FI04487P"/>
    <property type="match status" value="1"/>
</dbReference>
<evidence type="ECO:0000259" key="6">
    <source>
        <dbReference type="Pfam" id="PF00155"/>
    </source>
</evidence>
<sequence length="815" mass="90496">MSNRSKLQPAARVAAQKQDVWSIVNEGAAASPKQPIVNMGQGFFGYNPPKFILDAAKAALDKVECNQYSPTKGRPRLKQAIADSYSPLWGRKLDPETEITITTGANEGMLSAFMGFIEEGDEVIIFEPFFDQYISNIEMPGGKIRYVPLHPPEKGATQNTSAGEWTIDFAELEAAITPKTKMIVLNTPHNPVGKVFSKEELLKIGELCVKNDIIILSDEVYDRLYYTPFTRIATLSPEIERLTLTVGSAGKNFYATGWRVGWLIGPPHLIQYVAAAHTRICYSSVSPLQEAAAVGFEEADANNFWESAVTEMKGKMNLFNKIWKELDLPFSDPEGGYFVLVNMKKVKIPSDYPFPDHVKDRPRDFRLSWFLIQEVGVAAIPPTEFYTDENAHIGEDWLRFAVCKEDKVLESAKERLRDLKKPPMVMDTDNIKVTFQSNVFREYCLYILDLTGKSNKQLSPSLHMDSTISSSKIMQTVKNTIAENFGSTHFLAKPEHQFTLEDCPDQSGKVAVITGGSEGIGYGCAHTLLKNNLAKLFIIAVSQEVYDGAVEDISKTISPEAAQKCTFLKCDMSDWPAVCKVAQTISDSTDRIDILCNLAARGIMTYQLTDYGLDRHMAVNHFGHVVLTSHLMPILKKTAEAGHTVRIANMASNAHAATPSDCKFASQDELNTDLGPNGQYGRSKLAAMLYSRYLARHLTSKYPKILVNSMHPGFVDTKMSQVDIHEPYPTLGYGMSVLMKPLKKDQWDGCISTLFASTAVEESGLYICPPAIPEPGSSLSQDEELGEQLMKLTKEIIVGKMPKKSVDQGCPLHLY</sequence>
<evidence type="ECO:0000256" key="1">
    <source>
        <dbReference type="ARBA" id="ARBA00001933"/>
    </source>
</evidence>
<evidence type="ECO:0000256" key="5">
    <source>
        <dbReference type="ARBA" id="ARBA00022898"/>
    </source>
</evidence>
<dbReference type="Gene3D" id="3.90.1150.10">
    <property type="entry name" value="Aspartate Aminotransferase, domain 1"/>
    <property type="match status" value="1"/>
</dbReference>
<dbReference type="InterPro" id="IPR015421">
    <property type="entry name" value="PyrdxlP-dep_Trfase_major"/>
</dbReference>
<dbReference type="SUPFAM" id="SSF51735">
    <property type="entry name" value="NAD(P)-binding Rossmann-fold domains"/>
    <property type="match status" value="1"/>
</dbReference>
<keyword evidence="8" id="KW-1185">Reference proteome</keyword>
<dbReference type="CDD" id="cd00609">
    <property type="entry name" value="AAT_like"/>
    <property type="match status" value="1"/>
</dbReference>
<reference evidence="7 8" key="1">
    <citation type="journal article" date="2014" name="Genome Announc.">
        <title>Draft genome sequence of Sclerotinia borealis, a psychrophilic plant pathogenic fungus.</title>
        <authorList>
            <person name="Mardanov A.V."/>
            <person name="Beletsky A.V."/>
            <person name="Kadnikov V.V."/>
            <person name="Ignatov A.N."/>
            <person name="Ravin N.V."/>
        </authorList>
    </citation>
    <scope>NUCLEOTIDE SEQUENCE [LARGE SCALE GENOMIC DNA]</scope>
    <source>
        <strain evidence="8">F-4157</strain>
    </source>
</reference>